<dbReference type="Proteomes" id="UP000629468">
    <property type="component" value="Unassembled WGS sequence"/>
</dbReference>
<feature type="transmembrane region" description="Helical" evidence="1">
    <location>
        <begin position="47"/>
        <end position="67"/>
    </location>
</feature>
<keyword evidence="1" id="KW-0472">Membrane</keyword>
<evidence type="ECO:0000313" key="4">
    <source>
        <dbReference type="Proteomes" id="UP000629468"/>
    </source>
</evidence>
<proteinExistence type="predicted"/>
<accession>A0A8H7C779</accession>
<keyword evidence="1" id="KW-0812">Transmembrane</keyword>
<evidence type="ECO:0000313" key="3">
    <source>
        <dbReference type="EMBL" id="KAF7767987.1"/>
    </source>
</evidence>
<dbReference type="EMBL" id="JABXXO010000010">
    <property type="protein sequence ID" value="KAF7767987.1"/>
    <property type="molecule type" value="Genomic_DNA"/>
</dbReference>
<sequence length="113" mass="11966">MPPSIVKSIRLFFLIIHIAQVNAQANKTFATARAQHDGPASKKLIIAAATIAPGLAFSIIFVMAILCRRPFGNTFVLRTPTLLLGASPPFEDASSLGIKFCAVPSDTTGEANV</sequence>
<keyword evidence="1" id="KW-1133">Transmembrane helix</keyword>
<evidence type="ECO:0000256" key="2">
    <source>
        <dbReference type="SAM" id="SignalP"/>
    </source>
</evidence>
<comment type="caution">
    <text evidence="3">The sequence shown here is derived from an EMBL/GenBank/DDBJ whole genome shotgun (WGS) entry which is preliminary data.</text>
</comment>
<feature type="signal peptide" evidence="2">
    <location>
        <begin position="1"/>
        <end position="23"/>
    </location>
</feature>
<evidence type="ECO:0000256" key="1">
    <source>
        <dbReference type="SAM" id="Phobius"/>
    </source>
</evidence>
<organism evidence="3 4">
    <name type="scientific">Agaricus bisporus var. burnettii</name>
    <dbReference type="NCBI Taxonomy" id="192524"/>
    <lineage>
        <taxon>Eukaryota</taxon>
        <taxon>Fungi</taxon>
        <taxon>Dikarya</taxon>
        <taxon>Basidiomycota</taxon>
        <taxon>Agaricomycotina</taxon>
        <taxon>Agaricomycetes</taxon>
        <taxon>Agaricomycetidae</taxon>
        <taxon>Agaricales</taxon>
        <taxon>Agaricineae</taxon>
        <taxon>Agaricaceae</taxon>
        <taxon>Agaricus</taxon>
    </lineage>
</organism>
<name>A0A8H7C779_AGABI</name>
<feature type="chain" id="PRO_5034107108" evidence="2">
    <location>
        <begin position="24"/>
        <end position="113"/>
    </location>
</feature>
<protein>
    <submittedName>
        <fullName evidence="3">Uncharacterized protein</fullName>
    </submittedName>
</protein>
<keyword evidence="2" id="KW-0732">Signal</keyword>
<gene>
    <name evidence="3" type="ORF">Agabi119p4_7230</name>
</gene>
<reference evidence="3 4" key="1">
    <citation type="journal article" name="Sci. Rep.">
        <title>Telomere-to-telomere assembled and centromere annotated genomes of the two main subspecies of the button mushroom Agaricus bisporus reveal especially polymorphic chromosome ends.</title>
        <authorList>
            <person name="Sonnenberg A.S.M."/>
            <person name="Sedaghat-Telgerd N."/>
            <person name="Lavrijssen B."/>
            <person name="Ohm R.A."/>
            <person name="Hendrickx P.M."/>
            <person name="Scholtmeijer K."/>
            <person name="Baars J.J.P."/>
            <person name="van Peer A."/>
        </authorList>
    </citation>
    <scope>NUCLEOTIDE SEQUENCE [LARGE SCALE GENOMIC DNA]</scope>
    <source>
        <strain evidence="3 4">H119_p4</strain>
    </source>
</reference>
<dbReference type="AlphaFoldDB" id="A0A8H7C779"/>